<dbReference type="EMBL" id="BAAALD010000006">
    <property type="protein sequence ID" value="GAA1072748.1"/>
    <property type="molecule type" value="Genomic_DNA"/>
</dbReference>
<proteinExistence type="inferred from homology"/>
<evidence type="ECO:0000256" key="1">
    <source>
        <dbReference type="ARBA" id="ARBA00008791"/>
    </source>
</evidence>
<reference evidence="4" key="1">
    <citation type="journal article" date="2019" name="Int. J. Syst. Evol. Microbiol.">
        <title>The Global Catalogue of Microorganisms (GCM) 10K type strain sequencing project: providing services to taxonomists for standard genome sequencing and annotation.</title>
        <authorList>
            <consortium name="The Broad Institute Genomics Platform"/>
            <consortium name="The Broad Institute Genome Sequencing Center for Infectious Disease"/>
            <person name="Wu L."/>
            <person name="Ma J."/>
        </authorList>
    </citation>
    <scope>NUCLEOTIDE SEQUENCE [LARGE SCALE GENOMIC DNA]</scope>
    <source>
        <strain evidence="4">JCM 13002</strain>
    </source>
</reference>
<dbReference type="SUPFAM" id="SSF52402">
    <property type="entry name" value="Adenine nucleotide alpha hydrolases-like"/>
    <property type="match status" value="2"/>
</dbReference>
<dbReference type="Proteomes" id="UP001499987">
    <property type="component" value="Unassembled WGS sequence"/>
</dbReference>
<dbReference type="Gene3D" id="3.40.50.620">
    <property type="entry name" value="HUPs"/>
    <property type="match status" value="2"/>
</dbReference>
<accession>A0ABP4DY23</accession>
<keyword evidence="4" id="KW-1185">Reference proteome</keyword>
<dbReference type="PANTHER" id="PTHR46553">
    <property type="entry name" value="ADENINE NUCLEOTIDE ALPHA HYDROLASES-LIKE SUPERFAMILY PROTEIN"/>
    <property type="match status" value="1"/>
</dbReference>
<protein>
    <submittedName>
        <fullName evidence="3">Universal stress protein</fullName>
    </submittedName>
</protein>
<dbReference type="InterPro" id="IPR006016">
    <property type="entry name" value="UspA"/>
</dbReference>
<sequence length="286" mass="30487">MTGSRQSRPVVVGVDHRDGAQPALVWAADEAERRGVQLRLAHATAPSHHRPHRAVGSGRRKAGRRVLEEAAALVSDGHPDLDLVTVLAEGPPAQVLCHESHDACLIVLGSRRLSRLEEFLSTNSVAVPVSSQAACPVVVVLEPENSTEQPPYLVAGVDGSPASRAALAYAFAAAAARGADLRTLWVWQPSLLESTDEVVVLQKCRRLLHDAVAEQAENFPDTTVTRQVVRGHPVEELAEASEKALALVVGRRGRGGFTGMRLGSVPHGLLHRAHCPVTTVPAPDTE</sequence>
<comment type="caution">
    <text evidence="3">The sequence shown here is derived from an EMBL/GenBank/DDBJ whole genome shotgun (WGS) entry which is preliminary data.</text>
</comment>
<dbReference type="RefSeq" id="WP_344622303.1">
    <property type="nucleotide sequence ID" value="NZ_BAAALD010000006.1"/>
</dbReference>
<name>A0ABP4DY23_9ACTN</name>
<dbReference type="InterPro" id="IPR014729">
    <property type="entry name" value="Rossmann-like_a/b/a_fold"/>
</dbReference>
<comment type="similarity">
    <text evidence="1">Belongs to the universal stress protein A family.</text>
</comment>
<feature type="domain" description="UspA" evidence="2">
    <location>
        <begin position="8"/>
        <end position="140"/>
    </location>
</feature>
<dbReference type="PRINTS" id="PR01438">
    <property type="entry name" value="UNVRSLSTRESS"/>
</dbReference>
<evidence type="ECO:0000313" key="4">
    <source>
        <dbReference type="Proteomes" id="UP001499987"/>
    </source>
</evidence>
<evidence type="ECO:0000259" key="2">
    <source>
        <dbReference type="Pfam" id="PF00582"/>
    </source>
</evidence>
<dbReference type="PANTHER" id="PTHR46553:SF3">
    <property type="entry name" value="ADENINE NUCLEOTIDE ALPHA HYDROLASES-LIKE SUPERFAMILY PROTEIN"/>
    <property type="match status" value="1"/>
</dbReference>
<feature type="domain" description="UspA" evidence="2">
    <location>
        <begin position="154"/>
        <end position="281"/>
    </location>
</feature>
<organism evidence="3 4">
    <name type="scientific">Kitasatospora arboriphila</name>
    <dbReference type="NCBI Taxonomy" id="258052"/>
    <lineage>
        <taxon>Bacteria</taxon>
        <taxon>Bacillati</taxon>
        <taxon>Actinomycetota</taxon>
        <taxon>Actinomycetes</taxon>
        <taxon>Kitasatosporales</taxon>
        <taxon>Streptomycetaceae</taxon>
        <taxon>Kitasatospora</taxon>
    </lineage>
</organism>
<dbReference type="InterPro" id="IPR006015">
    <property type="entry name" value="Universal_stress_UspA"/>
</dbReference>
<evidence type="ECO:0000313" key="3">
    <source>
        <dbReference type="EMBL" id="GAA1072748.1"/>
    </source>
</evidence>
<gene>
    <name evidence="3" type="ORF">GCM10009663_10610</name>
</gene>
<dbReference type="Pfam" id="PF00582">
    <property type="entry name" value="Usp"/>
    <property type="match status" value="2"/>
</dbReference>